<dbReference type="OrthoDB" id="4434395at2759"/>
<protein>
    <submittedName>
        <fullName evidence="2">Uncharacterized protein</fullName>
    </submittedName>
</protein>
<organism evidence="2 3">
    <name type="scientific">Scytalidium lignicola</name>
    <name type="common">Hyphomycete</name>
    <dbReference type="NCBI Taxonomy" id="5539"/>
    <lineage>
        <taxon>Eukaryota</taxon>
        <taxon>Fungi</taxon>
        <taxon>Dikarya</taxon>
        <taxon>Ascomycota</taxon>
        <taxon>Pezizomycotina</taxon>
        <taxon>Leotiomycetes</taxon>
        <taxon>Leotiomycetes incertae sedis</taxon>
        <taxon>Scytalidium</taxon>
    </lineage>
</organism>
<evidence type="ECO:0000313" key="2">
    <source>
        <dbReference type="EMBL" id="RFU29505.1"/>
    </source>
</evidence>
<accession>A0A3E2H7Y4</accession>
<feature type="non-terminal residue" evidence="2">
    <location>
        <position position="366"/>
    </location>
</feature>
<dbReference type="EMBL" id="NCSJ02000126">
    <property type="protein sequence ID" value="RFU29505.1"/>
    <property type="molecule type" value="Genomic_DNA"/>
</dbReference>
<dbReference type="Proteomes" id="UP000258309">
    <property type="component" value="Unassembled WGS sequence"/>
</dbReference>
<dbReference type="OMA" id="DARTGIM"/>
<dbReference type="SUPFAM" id="SSF63825">
    <property type="entry name" value="YWTD domain"/>
    <property type="match status" value="1"/>
</dbReference>
<dbReference type="Pfam" id="PF22701">
    <property type="entry name" value="Mala_s_1-like"/>
    <property type="match status" value="1"/>
</dbReference>
<comment type="caution">
    <text evidence="2">The sequence shown here is derived from an EMBL/GenBank/DDBJ whole genome shotgun (WGS) entry which is preliminary data.</text>
</comment>
<proteinExistence type="predicted"/>
<sequence length="366" mass="38991">MQTSTLALVGSILLHRVLSVPTTAITYGDRVPCPPFSGSFNISNFKLYPENADFDSIHCKLYASANFNGSVLVYDPYTGTQSTITIPGITGVNPYHISGIDFDARTGIMYFSANSGTPFVSQGSDLSGPNQLVKYNTSSEQILSLVDMAGFQAAAQAQTGVFPSGFQDQATDANGNTYFLASYGPGFAKITPSNEVSVFWVTNTIPTNVLSYNGLVIIGNKLVTLNNINGALQYLDITAANPQPINVTVTDTAAGVIVDCDSIYAPPEFGQKVILCSNDDTNALVVFHSDDDWNTAANLGNVANPLTADSVFPTASVQIAQSIFMNAEYFFDAGPFDVAGNRTIFPFTDVTAAIHSLVSNATNKFH</sequence>
<reference evidence="2 3" key="1">
    <citation type="submission" date="2018-05" db="EMBL/GenBank/DDBJ databases">
        <title>Draft genome sequence of Scytalidium lignicola DSM 105466, a ubiquitous saprotrophic fungus.</title>
        <authorList>
            <person name="Buettner E."/>
            <person name="Gebauer A.M."/>
            <person name="Hofrichter M."/>
            <person name="Liers C."/>
            <person name="Kellner H."/>
        </authorList>
    </citation>
    <scope>NUCLEOTIDE SEQUENCE [LARGE SCALE GENOMIC DNA]</scope>
    <source>
        <strain evidence="2 3">DSM 105466</strain>
    </source>
</reference>
<dbReference type="CDD" id="cd12811">
    <property type="entry name" value="MALA"/>
    <property type="match status" value="1"/>
</dbReference>
<dbReference type="InterPro" id="IPR054550">
    <property type="entry name" value="Mala_s_1-like"/>
</dbReference>
<feature type="non-terminal residue" evidence="2">
    <location>
        <position position="1"/>
    </location>
</feature>
<dbReference type="AlphaFoldDB" id="A0A3E2H7Y4"/>
<evidence type="ECO:0000256" key="1">
    <source>
        <dbReference type="SAM" id="SignalP"/>
    </source>
</evidence>
<keyword evidence="1" id="KW-0732">Signal</keyword>
<feature type="chain" id="PRO_5017574637" evidence="1">
    <location>
        <begin position="20"/>
        <end position="366"/>
    </location>
</feature>
<evidence type="ECO:0000313" key="3">
    <source>
        <dbReference type="Proteomes" id="UP000258309"/>
    </source>
</evidence>
<name>A0A3E2H7Y4_SCYLI</name>
<keyword evidence="3" id="KW-1185">Reference proteome</keyword>
<dbReference type="STRING" id="5539.A0A3E2H7Y4"/>
<gene>
    <name evidence="2" type="ORF">B7463_g6844</name>
</gene>
<feature type="signal peptide" evidence="1">
    <location>
        <begin position="1"/>
        <end position="19"/>
    </location>
</feature>